<organism evidence="2 3">
    <name type="scientific">Nonomuraea angiospora</name>
    <dbReference type="NCBI Taxonomy" id="46172"/>
    <lineage>
        <taxon>Bacteria</taxon>
        <taxon>Bacillati</taxon>
        <taxon>Actinomycetota</taxon>
        <taxon>Actinomycetes</taxon>
        <taxon>Streptosporangiales</taxon>
        <taxon>Streptosporangiaceae</taxon>
        <taxon>Nonomuraea</taxon>
    </lineage>
</organism>
<sequence>MKDRCRVALALAAGYYLGRRRKLRWATALAAAGVAGALRKSEGGGGLLGQGLKILGSSPEIEQLTGRLRGELLEVGKAAAVAATSRQIDSLTEKLHGRAESIRQAGRPRAEEEEPEEEEEEYGEEAYDEEPPEEKPRVRRPRVGRVPSVPPVRRGRR</sequence>
<dbReference type="Proteomes" id="UP000633509">
    <property type="component" value="Unassembled WGS sequence"/>
</dbReference>
<evidence type="ECO:0000256" key="1">
    <source>
        <dbReference type="SAM" id="MobiDB-lite"/>
    </source>
</evidence>
<evidence type="ECO:0000313" key="3">
    <source>
        <dbReference type="Proteomes" id="UP000633509"/>
    </source>
</evidence>
<name>A0ABR9LS63_9ACTN</name>
<keyword evidence="3" id="KW-1185">Reference proteome</keyword>
<proteinExistence type="predicted"/>
<dbReference type="RefSeq" id="WP_192784594.1">
    <property type="nucleotide sequence ID" value="NZ_JADBEK010000001.1"/>
</dbReference>
<dbReference type="EMBL" id="JADBEK010000001">
    <property type="protein sequence ID" value="MBE1583506.1"/>
    <property type="molecule type" value="Genomic_DNA"/>
</dbReference>
<feature type="compositionally biased region" description="Acidic residues" evidence="1">
    <location>
        <begin position="111"/>
        <end position="132"/>
    </location>
</feature>
<accession>A0ABR9LS63</accession>
<protein>
    <submittedName>
        <fullName evidence="2">Uncharacterized protein</fullName>
    </submittedName>
</protein>
<feature type="region of interest" description="Disordered" evidence="1">
    <location>
        <begin position="86"/>
        <end position="157"/>
    </location>
</feature>
<reference evidence="2 3" key="1">
    <citation type="submission" date="2020-10" db="EMBL/GenBank/DDBJ databases">
        <title>Sequencing the genomes of 1000 actinobacteria strains.</title>
        <authorList>
            <person name="Klenk H.-P."/>
        </authorList>
    </citation>
    <scope>NUCLEOTIDE SEQUENCE [LARGE SCALE GENOMIC DNA]</scope>
    <source>
        <strain evidence="2 3">DSM 43173</strain>
    </source>
</reference>
<comment type="caution">
    <text evidence="2">The sequence shown here is derived from an EMBL/GenBank/DDBJ whole genome shotgun (WGS) entry which is preliminary data.</text>
</comment>
<gene>
    <name evidence="2" type="ORF">H4W80_001764</name>
</gene>
<evidence type="ECO:0000313" key="2">
    <source>
        <dbReference type="EMBL" id="MBE1583506.1"/>
    </source>
</evidence>
<feature type="compositionally biased region" description="Basic and acidic residues" evidence="1">
    <location>
        <begin position="91"/>
        <end position="101"/>
    </location>
</feature>